<organism evidence="1">
    <name type="scientific">Anguilla anguilla</name>
    <name type="common">European freshwater eel</name>
    <name type="synonym">Muraena anguilla</name>
    <dbReference type="NCBI Taxonomy" id="7936"/>
    <lineage>
        <taxon>Eukaryota</taxon>
        <taxon>Metazoa</taxon>
        <taxon>Chordata</taxon>
        <taxon>Craniata</taxon>
        <taxon>Vertebrata</taxon>
        <taxon>Euteleostomi</taxon>
        <taxon>Actinopterygii</taxon>
        <taxon>Neopterygii</taxon>
        <taxon>Teleostei</taxon>
        <taxon>Anguilliformes</taxon>
        <taxon>Anguillidae</taxon>
        <taxon>Anguilla</taxon>
    </lineage>
</organism>
<dbReference type="AlphaFoldDB" id="A0A0E9QVG0"/>
<reference evidence="1" key="1">
    <citation type="submission" date="2014-11" db="EMBL/GenBank/DDBJ databases">
        <authorList>
            <person name="Amaro Gonzalez C."/>
        </authorList>
    </citation>
    <scope>NUCLEOTIDE SEQUENCE</scope>
</reference>
<protein>
    <submittedName>
        <fullName evidence="1">Uncharacterized protein</fullName>
    </submittedName>
</protein>
<evidence type="ECO:0000313" key="1">
    <source>
        <dbReference type="EMBL" id="JAH20432.1"/>
    </source>
</evidence>
<sequence length="30" mass="3386">MKQILSTIHPKAIGCGRVSYSLYFSHCFTP</sequence>
<accession>A0A0E9QVG0</accession>
<dbReference type="EMBL" id="GBXM01088145">
    <property type="protein sequence ID" value="JAH20432.1"/>
    <property type="molecule type" value="Transcribed_RNA"/>
</dbReference>
<reference evidence="1" key="2">
    <citation type="journal article" date="2015" name="Fish Shellfish Immunol.">
        <title>Early steps in the European eel (Anguilla anguilla)-Vibrio vulnificus interaction in the gills: Role of the RtxA13 toxin.</title>
        <authorList>
            <person name="Callol A."/>
            <person name="Pajuelo D."/>
            <person name="Ebbesson L."/>
            <person name="Teles M."/>
            <person name="MacKenzie S."/>
            <person name="Amaro C."/>
        </authorList>
    </citation>
    <scope>NUCLEOTIDE SEQUENCE</scope>
</reference>
<proteinExistence type="predicted"/>
<name>A0A0E9QVG0_ANGAN</name>